<evidence type="ECO:0008006" key="3">
    <source>
        <dbReference type="Google" id="ProtNLM"/>
    </source>
</evidence>
<keyword evidence="2" id="KW-1185">Reference proteome</keyword>
<evidence type="ECO:0000313" key="2">
    <source>
        <dbReference type="Proteomes" id="UP000069940"/>
    </source>
</evidence>
<proteinExistence type="predicted"/>
<dbReference type="EnsemblMetazoa" id="AALFPA23_019050.R28043">
    <property type="protein sequence ID" value="AALFPA23_019050.P28043"/>
    <property type="gene ID" value="AALFPA23_019050"/>
</dbReference>
<dbReference type="Proteomes" id="UP000069940">
    <property type="component" value="Unassembled WGS sequence"/>
</dbReference>
<name>A0ABM1ZJG8_AEDAL</name>
<reference evidence="2" key="1">
    <citation type="journal article" date="2015" name="Proc. Natl. Acad. Sci. U.S.A.">
        <title>Genome sequence of the Asian Tiger mosquito, Aedes albopictus, reveals insights into its biology, genetics, and evolution.</title>
        <authorList>
            <person name="Chen X.G."/>
            <person name="Jiang X."/>
            <person name="Gu J."/>
            <person name="Xu M."/>
            <person name="Wu Y."/>
            <person name="Deng Y."/>
            <person name="Zhang C."/>
            <person name="Bonizzoni M."/>
            <person name="Dermauw W."/>
            <person name="Vontas J."/>
            <person name="Armbruster P."/>
            <person name="Huang X."/>
            <person name="Yang Y."/>
            <person name="Zhang H."/>
            <person name="He W."/>
            <person name="Peng H."/>
            <person name="Liu Y."/>
            <person name="Wu K."/>
            <person name="Chen J."/>
            <person name="Lirakis M."/>
            <person name="Topalis P."/>
            <person name="Van Leeuwen T."/>
            <person name="Hall A.B."/>
            <person name="Jiang X."/>
            <person name="Thorpe C."/>
            <person name="Mueller R.L."/>
            <person name="Sun C."/>
            <person name="Waterhouse R.M."/>
            <person name="Yan G."/>
            <person name="Tu Z.J."/>
            <person name="Fang X."/>
            <person name="James A.A."/>
        </authorList>
    </citation>
    <scope>NUCLEOTIDE SEQUENCE [LARGE SCALE GENOMIC DNA]</scope>
    <source>
        <strain evidence="2">Foshan</strain>
    </source>
</reference>
<dbReference type="GeneID" id="134289868"/>
<evidence type="ECO:0000313" key="1">
    <source>
        <dbReference type="EnsemblMetazoa" id="AALFPA23_019050.P28043"/>
    </source>
</evidence>
<accession>A0ABM1ZJG8</accession>
<protein>
    <recommendedName>
        <fullName evidence="3">Reverse transcriptase</fullName>
    </recommendedName>
</protein>
<organism evidence="1 2">
    <name type="scientific">Aedes albopictus</name>
    <name type="common">Asian tiger mosquito</name>
    <name type="synonym">Stegomyia albopicta</name>
    <dbReference type="NCBI Taxonomy" id="7160"/>
    <lineage>
        <taxon>Eukaryota</taxon>
        <taxon>Metazoa</taxon>
        <taxon>Ecdysozoa</taxon>
        <taxon>Arthropoda</taxon>
        <taxon>Hexapoda</taxon>
        <taxon>Insecta</taxon>
        <taxon>Pterygota</taxon>
        <taxon>Neoptera</taxon>
        <taxon>Endopterygota</taxon>
        <taxon>Diptera</taxon>
        <taxon>Nematocera</taxon>
        <taxon>Culicoidea</taxon>
        <taxon>Culicidae</taxon>
        <taxon>Culicinae</taxon>
        <taxon>Aedini</taxon>
        <taxon>Aedes</taxon>
        <taxon>Stegomyia</taxon>
    </lineage>
</organism>
<sequence length="186" mass="21546">MDSNMTWTQQVNSVTQKAFNILRTFRRFSPVLSIATRRKLVQAVIMPVFTYGDIVYHPGLSQALKKQLHRCFKSAVRFVYGLRRRETSATVRNSILGHDLPTNYHIRTCCFMRQGYDGSLPEYIQDHLVRGQQQRTRTFVVPRHTTTTKKSVLIAGVSLWNRLPLDVKQKPTITAFKNAVRSSDRY</sequence>
<reference evidence="1" key="2">
    <citation type="submission" date="2025-05" db="UniProtKB">
        <authorList>
            <consortium name="EnsemblMetazoa"/>
        </authorList>
    </citation>
    <scope>IDENTIFICATION</scope>
    <source>
        <strain evidence="1">Foshan</strain>
    </source>
</reference>
<dbReference type="RefSeq" id="XP_062712522.1">
    <property type="nucleotide sequence ID" value="XM_062856538.1"/>
</dbReference>